<dbReference type="EMBL" id="BMCH01000011">
    <property type="protein sequence ID" value="GGC42004.1"/>
    <property type="molecule type" value="Genomic_DNA"/>
</dbReference>
<organism evidence="2 3">
    <name type="scientific">Asaia siamensis</name>
    <dbReference type="NCBI Taxonomy" id="110479"/>
    <lineage>
        <taxon>Bacteria</taxon>
        <taxon>Pseudomonadati</taxon>
        <taxon>Pseudomonadota</taxon>
        <taxon>Alphaproteobacteria</taxon>
        <taxon>Acetobacterales</taxon>
        <taxon>Acetobacteraceae</taxon>
        <taxon>Asaia</taxon>
    </lineage>
</organism>
<accession>A0ABQ1MKA4</accession>
<evidence type="ECO:0000313" key="2">
    <source>
        <dbReference type="EMBL" id="GGC42004.1"/>
    </source>
</evidence>
<feature type="compositionally biased region" description="Basic and acidic residues" evidence="1">
    <location>
        <begin position="98"/>
        <end position="108"/>
    </location>
</feature>
<evidence type="ECO:0000256" key="1">
    <source>
        <dbReference type="SAM" id="MobiDB-lite"/>
    </source>
</evidence>
<dbReference type="Proteomes" id="UP000637769">
    <property type="component" value="Unassembled WGS sequence"/>
</dbReference>
<keyword evidence="3" id="KW-1185">Reference proteome</keyword>
<dbReference type="RefSeq" id="WP_188427567.1">
    <property type="nucleotide sequence ID" value="NZ_BMCH01000011.1"/>
</dbReference>
<proteinExistence type="predicted"/>
<reference evidence="3" key="1">
    <citation type="journal article" date="2019" name="Int. J. Syst. Evol. Microbiol.">
        <title>The Global Catalogue of Microorganisms (GCM) 10K type strain sequencing project: providing services to taxonomists for standard genome sequencing and annotation.</title>
        <authorList>
            <consortium name="The Broad Institute Genomics Platform"/>
            <consortium name="The Broad Institute Genome Sequencing Center for Infectious Disease"/>
            <person name="Wu L."/>
            <person name="Ma J."/>
        </authorList>
    </citation>
    <scope>NUCLEOTIDE SEQUENCE [LARGE SCALE GENOMIC DNA]</scope>
    <source>
        <strain evidence="3">CCM 7132</strain>
    </source>
</reference>
<gene>
    <name evidence="2" type="ORF">GCM10007207_29150</name>
</gene>
<evidence type="ECO:0000313" key="3">
    <source>
        <dbReference type="Proteomes" id="UP000637769"/>
    </source>
</evidence>
<feature type="region of interest" description="Disordered" evidence="1">
    <location>
        <begin position="75"/>
        <end position="124"/>
    </location>
</feature>
<protein>
    <submittedName>
        <fullName evidence="2">Uncharacterized protein</fullName>
    </submittedName>
</protein>
<name>A0ABQ1MKA4_9PROT</name>
<comment type="caution">
    <text evidence="2">The sequence shown here is derived from an EMBL/GenBank/DDBJ whole genome shotgun (WGS) entry which is preliminary data.</text>
</comment>
<sequence length="124" mass="13419">MLVDAHRFIALNRRLGDASTLTPGDIVDLAAFYRAGFPNGKAQNAALRKVLQQLDLPVQDFARDLHRVKAMYDLLNGPAGGKRQPTDTPSSPVGESAETGKAEREGALQRKSTIFACDSNGREP</sequence>